<protein>
    <recommendedName>
        <fullName evidence="3">Isoleucyl-tRNA synthetase</fullName>
    </recommendedName>
</protein>
<organism evidence="1 2">
    <name type="scientific">Alloscardovia venturai</name>
    <dbReference type="NCBI Taxonomy" id="1769421"/>
    <lineage>
        <taxon>Bacteria</taxon>
        <taxon>Bacillati</taxon>
        <taxon>Actinomycetota</taxon>
        <taxon>Actinomycetes</taxon>
        <taxon>Bifidobacteriales</taxon>
        <taxon>Bifidobacteriaceae</taxon>
        <taxon>Alloscardovia</taxon>
    </lineage>
</organism>
<keyword evidence="2" id="KW-1185">Reference proteome</keyword>
<reference evidence="2" key="1">
    <citation type="journal article" date="2019" name="Int. J. Syst. Evol. Microbiol.">
        <title>The Global Catalogue of Microorganisms (GCM) 10K type strain sequencing project: providing services to taxonomists for standard genome sequencing and annotation.</title>
        <authorList>
            <consortium name="The Broad Institute Genomics Platform"/>
            <consortium name="The Broad Institute Genome Sequencing Center for Infectious Disease"/>
            <person name="Wu L."/>
            <person name="Ma J."/>
        </authorList>
    </citation>
    <scope>NUCLEOTIDE SEQUENCE [LARGE SCALE GENOMIC DNA]</scope>
    <source>
        <strain evidence="2">CCM 8604</strain>
    </source>
</reference>
<accession>A0ABW2Y4A5</accession>
<evidence type="ECO:0000313" key="2">
    <source>
        <dbReference type="Proteomes" id="UP001597036"/>
    </source>
</evidence>
<dbReference type="EMBL" id="JBHTHQ010000021">
    <property type="protein sequence ID" value="MFD0705082.1"/>
    <property type="molecule type" value="Genomic_DNA"/>
</dbReference>
<evidence type="ECO:0000313" key="1">
    <source>
        <dbReference type="EMBL" id="MFD0705082.1"/>
    </source>
</evidence>
<dbReference type="RefSeq" id="WP_377938780.1">
    <property type="nucleotide sequence ID" value="NZ_JBHTHQ010000021.1"/>
</dbReference>
<proteinExistence type="predicted"/>
<gene>
    <name evidence="1" type="ORF">ACFQY8_04910</name>
</gene>
<comment type="caution">
    <text evidence="1">The sequence shown here is derived from an EMBL/GenBank/DDBJ whole genome shotgun (WGS) entry which is preliminary data.</text>
</comment>
<evidence type="ECO:0008006" key="3">
    <source>
        <dbReference type="Google" id="ProtNLM"/>
    </source>
</evidence>
<name>A0ABW2Y4A5_9BIFI</name>
<sequence length="63" mass="7038">MDPMQVFTQVKELIEKKDIEGAKKFVEENKDQLGDYLEQAQALLQGNEVANNALNAVKGLFGK</sequence>
<dbReference type="Proteomes" id="UP001597036">
    <property type="component" value="Unassembled WGS sequence"/>
</dbReference>